<name>A0AAJ0ATR6_9PEZI</name>
<evidence type="ECO:0000313" key="2">
    <source>
        <dbReference type="Proteomes" id="UP001224890"/>
    </source>
</evidence>
<protein>
    <submittedName>
        <fullName evidence="1">Uncharacterized protein</fullName>
    </submittedName>
</protein>
<gene>
    <name evidence="1" type="ORF">BDP55DRAFT_630117</name>
</gene>
<dbReference type="RefSeq" id="XP_060431689.1">
    <property type="nucleotide sequence ID" value="XM_060572111.1"/>
</dbReference>
<keyword evidence="2" id="KW-1185">Reference proteome</keyword>
<proteinExistence type="predicted"/>
<organism evidence="1 2">
    <name type="scientific">Colletotrichum godetiae</name>
    <dbReference type="NCBI Taxonomy" id="1209918"/>
    <lineage>
        <taxon>Eukaryota</taxon>
        <taxon>Fungi</taxon>
        <taxon>Dikarya</taxon>
        <taxon>Ascomycota</taxon>
        <taxon>Pezizomycotina</taxon>
        <taxon>Sordariomycetes</taxon>
        <taxon>Hypocreomycetidae</taxon>
        <taxon>Glomerellales</taxon>
        <taxon>Glomerellaceae</taxon>
        <taxon>Colletotrichum</taxon>
        <taxon>Colletotrichum acutatum species complex</taxon>
    </lineage>
</organism>
<reference evidence="1" key="1">
    <citation type="submission" date="2021-06" db="EMBL/GenBank/DDBJ databases">
        <title>Comparative genomics, transcriptomics and evolutionary studies reveal genomic signatures of adaptation to plant cell wall in hemibiotrophic fungi.</title>
        <authorList>
            <consortium name="DOE Joint Genome Institute"/>
            <person name="Baroncelli R."/>
            <person name="Diaz J.F."/>
            <person name="Benocci T."/>
            <person name="Peng M."/>
            <person name="Battaglia E."/>
            <person name="Haridas S."/>
            <person name="Andreopoulos W."/>
            <person name="Labutti K."/>
            <person name="Pangilinan J."/>
            <person name="Floch G.L."/>
            <person name="Makela M.R."/>
            <person name="Henrissat B."/>
            <person name="Grigoriev I.V."/>
            <person name="Crouch J.A."/>
            <person name="De Vries R.P."/>
            <person name="Sukno S.A."/>
            <person name="Thon M.R."/>
        </authorList>
    </citation>
    <scope>NUCLEOTIDE SEQUENCE</scope>
    <source>
        <strain evidence="1">CBS 193.32</strain>
    </source>
</reference>
<dbReference type="Proteomes" id="UP001224890">
    <property type="component" value="Unassembled WGS sequence"/>
</dbReference>
<accession>A0AAJ0ATR6</accession>
<sequence>MPIVWWIKRMSLGQYPTMRGRLGGSFRSPACSRPRFLKNQIVQSHFVHSRYFVAIIKLVTRRSSQQRSQNAYSRALISTPLDSSLTGPYSQSLPSTPSQEAQYSNLLSCPFPKFRLLLLRTDGEPRRGREKAHDVLPLPLALTRFINSPDEKVPTICTAKPPNRHIVAASSEHIPYTNPNSDCVLYFVTRGCQNEPPSPPVRLIRT</sequence>
<dbReference type="GeneID" id="85456637"/>
<dbReference type="AlphaFoldDB" id="A0AAJ0ATR6"/>
<comment type="caution">
    <text evidence="1">The sequence shown here is derived from an EMBL/GenBank/DDBJ whole genome shotgun (WGS) entry which is preliminary data.</text>
</comment>
<dbReference type="EMBL" id="JAHMHR010000013">
    <property type="protein sequence ID" value="KAK1687994.1"/>
    <property type="molecule type" value="Genomic_DNA"/>
</dbReference>
<evidence type="ECO:0000313" key="1">
    <source>
        <dbReference type="EMBL" id="KAK1687994.1"/>
    </source>
</evidence>